<protein>
    <submittedName>
        <fullName evidence="1">Uncharacterized protein</fullName>
    </submittedName>
</protein>
<evidence type="ECO:0000313" key="1">
    <source>
        <dbReference type="EMBL" id="KAF5564958.1"/>
    </source>
</evidence>
<reference evidence="1 2" key="1">
    <citation type="submission" date="2020-05" db="EMBL/GenBank/DDBJ databases">
        <title>Identification and distribution of gene clusters putatively required for synthesis of sphingolipid metabolism inhibitors in phylogenetically diverse species of the filamentous fungus Fusarium.</title>
        <authorList>
            <person name="Kim H.-S."/>
            <person name="Busman M."/>
            <person name="Brown D.W."/>
            <person name="Divon H."/>
            <person name="Uhlig S."/>
            <person name="Proctor R.H."/>
        </authorList>
    </citation>
    <scope>NUCLEOTIDE SEQUENCE [LARGE SCALE GENOMIC DNA]</scope>
    <source>
        <strain evidence="1 2">NRRL 13617</strain>
    </source>
</reference>
<dbReference type="EMBL" id="JAAOAQ010000140">
    <property type="protein sequence ID" value="KAF5564958.1"/>
    <property type="molecule type" value="Genomic_DNA"/>
</dbReference>
<gene>
    <name evidence="1" type="ORF">FPHYL_4475</name>
</gene>
<dbReference type="OrthoDB" id="5296964at2759"/>
<accession>A0A8H5K128</accession>
<comment type="caution">
    <text evidence="1">The sequence shown here is derived from an EMBL/GenBank/DDBJ whole genome shotgun (WGS) entry which is preliminary data.</text>
</comment>
<proteinExistence type="predicted"/>
<dbReference type="Proteomes" id="UP000582016">
    <property type="component" value="Unassembled WGS sequence"/>
</dbReference>
<evidence type="ECO:0000313" key="2">
    <source>
        <dbReference type="Proteomes" id="UP000582016"/>
    </source>
</evidence>
<dbReference type="AlphaFoldDB" id="A0A8H5K128"/>
<sequence length="191" mass="21854">MSLRRFSGCLGSSSDVVLHLNIGVCREPMEGHPNHWILMLVDDDGEYATCYHPLGGPTRRRPWELVIESGEVRSWDVDRFYYVAKISARHSRKVNASANKIPGGFSQRWVVRVLWDLELQKVIPSGTTERIAQAVEEDPYADASPIVEEHEGFRDQMFDWVEKHCLSRLGSPRRYKDYMAQVAFSLISLSS</sequence>
<keyword evidence="2" id="KW-1185">Reference proteome</keyword>
<organism evidence="1 2">
    <name type="scientific">Fusarium phyllophilum</name>
    <dbReference type="NCBI Taxonomy" id="47803"/>
    <lineage>
        <taxon>Eukaryota</taxon>
        <taxon>Fungi</taxon>
        <taxon>Dikarya</taxon>
        <taxon>Ascomycota</taxon>
        <taxon>Pezizomycotina</taxon>
        <taxon>Sordariomycetes</taxon>
        <taxon>Hypocreomycetidae</taxon>
        <taxon>Hypocreales</taxon>
        <taxon>Nectriaceae</taxon>
        <taxon>Fusarium</taxon>
        <taxon>Fusarium fujikuroi species complex</taxon>
    </lineage>
</organism>
<name>A0A8H5K128_9HYPO</name>